<feature type="compositionally biased region" description="Polar residues" evidence="1">
    <location>
        <begin position="140"/>
        <end position="153"/>
    </location>
</feature>
<dbReference type="EMBL" id="BDQI01000032">
    <property type="protein sequence ID" value="GAX57148.1"/>
    <property type="molecule type" value="Genomic_DNA"/>
</dbReference>
<reference evidence="3" key="1">
    <citation type="submission" date="2017-05" db="EMBL/GenBank/DDBJ databases">
        <title>Streptomyces olivochromogenes NBRC 3561 whole genome shotgun sequence.</title>
        <authorList>
            <person name="Dohra H."/>
            <person name="Kodani S."/>
        </authorList>
    </citation>
    <scope>NUCLEOTIDE SEQUENCE [LARGE SCALE GENOMIC DNA]</scope>
    <source>
        <strain evidence="3">NBRC 3561</strain>
    </source>
</reference>
<feature type="compositionally biased region" description="Basic and acidic residues" evidence="1">
    <location>
        <begin position="111"/>
        <end position="124"/>
    </location>
</feature>
<gene>
    <name evidence="2" type="ORF">SO3561_08718</name>
</gene>
<dbReference type="AlphaFoldDB" id="A0A250VSD7"/>
<comment type="caution">
    <text evidence="2">The sequence shown here is derived from an EMBL/GenBank/DDBJ whole genome shotgun (WGS) entry which is preliminary data.</text>
</comment>
<accession>A0A250VSD7</accession>
<sequence>MSRPRAVIPASQRRRSSRIAPSSSEQSRCEGRMPRIDCDARPSAVTVILRHRKTQRRSASARLRRDSRRTVGGPGASAPPGAQHRRARPDPRQRPRRPSRPPSPQLQPGHGQERSQRGCQRPDHARTVGVTCTDAAASASLAQEKTQEKTQGLAQEMSPRGTGAASPRPTSSRPVTRSSTTTSRRWPTPPARACRLDHPGGAGSGTHICGVVVGCRCSALTLSSAVQLHAPEPARVGQEVPHLTAGLIQCYAAEVPPMSFWRLCGLPVDEGSAPCARSSFARS</sequence>
<dbReference type="Proteomes" id="UP000217446">
    <property type="component" value="Unassembled WGS sequence"/>
</dbReference>
<proteinExistence type="predicted"/>
<feature type="compositionally biased region" description="Basic and acidic residues" evidence="1">
    <location>
        <begin position="27"/>
        <end position="40"/>
    </location>
</feature>
<evidence type="ECO:0000313" key="2">
    <source>
        <dbReference type="EMBL" id="GAX57148.1"/>
    </source>
</evidence>
<name>A0A250VSD7_STROL</name>
<feature type="region of interest" description="Disordered" evidence="1">
    <location>
        <begin position="140"/>
        <end position="192"/>
    </location>
</feature>
<feature type="compositionally biased region" description="Low complexity" evidence="1">
    <location>
        <begin position="164"/>
        <end position="186"/>
    </location>
</feature>
<evidence type="ECO:0000313" key="3">
    <source>
        <dbReference type="Proteomes" id="UP000217446"/>
    </source>
</evidence>
<keyword evidence="3" id="KW-1185">Reference proteome</keyword>
<organism evidence="2 3">
    <name type="scientific">Streptomyces olivochromogenes</name>
    <dbReference type="NCBI Taxonomy" id="1963"/>
    <lineage>
        <taxon>Bacteria</taxon>
        <taxon>Bacillati</taxon>
        <taxon>Actinomycetota</taxon>
        <taxon>Actinomycetes</taxon>
        <taxon>Kitasatosporales</taxon>
        <taxon>Streptomycetaceae</taxon>
        <taxon>Streptomyces</taxon>
    </lineage>
</organism>
<protein>
    <submittedName>
        <fullName evidence="2">Uncharacterized protein</fullName>
    </submittedName>
</protein>
<evidence type="ECO:0000256" key="1">
    <source>
        <dbReference type="SAM" id="MobiDB-lite"/>
    </source>
</evidence>
<feature type="region of interest" description="Disordered" evidence="1">
    <location>
        <begin position="1"/>
        <end position="124"/>
    </location>
</feature>